<comment type="caution">
    <text evidence="2">The sequence shown here is derived from an EMBL/GenBank/DDBJ whole genome shotgun (WGS) entry which is preliminary data.</text>
</comment>
<feature type="region of interest" description="Disordered" evidence="1">
    <location>
        <begin position="1"/>
        <end position="24"/>
    </location>
</feature>
<feature type="compositionally biased region" description="Polar residues" evidence="1">
    <location>
        <begin position="206"/>
        <end position="218"/>
    </location>
</feature>
<feature type="compositionally biased region" description="Basic and acidic residues" evidence="1">
    <location>
        <begin position="219"/>
        <end position="229"/>
    </location>
</feature>
<organism evidence="2 3">
    <name type="scientific">Lachnellula suecica</name>
    <dbReference type="NCBI Taxonomy" id="602035"/>
    <lineage>
        <taxon>Eukaryota</taxon>
        <taxon>Fungi</taxon>
        <taxon>Dikarya</taxon>
        <taxon>Ascomycota</taxon>
        <taxon>Pezizomycotina</taxon>
        <taxon>Leotiomycetes</taxon>
        <taxon>Helotiales</taxon>
        <taxon>Lachnaceae</taxon>
        <taxon>Lachnellula</taxon>
    </lineage>
</organism>
<dbReference type="InterPro" id="IPR011990">
    <property type="entry name" value="TPR-like_helical_dom_sf"/>
</dbReference>
<dbReference type="EMBL" id="QGMK01001528">
    <property type="protein sequence ID" value="TVY67512.1"/>
    <property type="molecule type" value="Genomic_DNA"/>
</dbReference>
<dbReference type="SUPFAM" id="SSF48452">
    <property type="entry name" value="TPR-like"/>
    <property type="match status" value="1"/>
</dbReference>
<gene>
    <name evidence="2" type="primary">SPAC926.02</name>
    <name evidence="2" type="ORF">LSUE1_G005815</name>
</gene>
<name>A0A8T9BWL1_9HELO</name>
<dbReference type="Proteomes" id="UP000469558">
    <property type="component" value="Unassembled WGS sequence"/>
</dbReference>
<dbReference type="OrthoDB" id="5328412at2759"/>
<dbReference type="Gene3D" id="1.25.40.10">
    <property type="entry name" value="Tetratricopeptide repeat domain"/>
    <property type="match status" value="1"/>
</dbReference>
<accession>A0A8T9BWL1</accession>
<protein>
    <submittedName>
        <fullName evidence="2">UPF0656 protein</fullName>
    </submittedName>
</protein>
<evidence type="ECO:0000256" key="1">
    <source>
        <dbReference type="SAM" id="MobiDB-lite"/>
    </source>
</evidence>
<evidence type="ECO:0000313" key="3">
    <source>
        <dbReference type="Proteomes" id="UP000469558"/>
    </source>
</evidence>
<feature type="region of interest" description="Disordered" evidence="1">
    <location>
        <begin position="201"/>
        <end position="229"/>
    </location>
</feature>
<evidence type="ECO:0000313" key="2">
    <source>
        <dbReference type="EMBL" id="TVY67512.1"/>
    </source>
</evidence>
<dbReference type="AlphaFoldDB" id="A0A8T9BWL1"/>
<proteinExistence type="predicted"/>
<keyword evidence="3" id="KW-1185">Reference proteome</keyword>
<sequence length="516" mass="56715">MPKPKQFLKESKKKSKHAPQTPTTADEYLAGNKANWTTLLTWNIAGVDFEEAGEKWRGGDSAKSTRFFVRAIECYDQALKMFPTSFDLAYNKARVQYELTQHPKLLKELPGNLLDLLQVALDSSRFAVNLNGDDPDALFNTAQVLTSIVDVIAEQGAAAHDPDQPSLLLQEALGIFTRCLQHQEASYAAFQKQLHADENEPAVGNWENTTPPDNNSTSDDTKSKDGEQVREQWATVMTPVTKSSVVDTIIAQLETITSLYSLLPNDKLIRSIIEYTQSLVAEKLPFYLAETGQGLEAAIAFAGCASAEADAKFRLMGLDMGSYCAAVQQAWKEVQLTSNASHVEGLCDRAESYINCSNTLRLSDNGNSTDCSKLRWGLLTAANQDLTIASTFKDDENIVKIHLKKGDVELWRFQLGQPPRRLDAAVKNQAILLKNAEKHYRGAVTLTTVAGAYDNEGAQAKVKEALTKTLGGDSKALVEVQTQYKEAGEILEEAVEEGLVDYSQLQRVGDPDAMVA</sequence>
<reference evidence="2 3" key="1">
    <citation type="submission" date="2018-05" db="EMBL/GenBank/DDBJ databases">
        <title>Genome sequencing and assembly of the regulated plant pathogen Lachnellula willkommii and related sister species for the development of diagnostic species identification markers.</title>
        <authorList>
            <person name="Giroux E."/>
            <person name="Bilodeau G."/>
        </authorList>
    </citation>
    <scope>NUCLEOTIDE SEQUENCE [LARGE SCALE GENOMIC DNA]</scope>
    <source>
        <strain evidence="2 3">CBS 268.59</strain>
    </source>
</reference>